<evidence type="ECO:0000313" key="2">
    <source>
        <dbReference type="Proteomes" id="UP001211065"/>
    </source>
</evidence>
<dbReference type="Proteomes" id="UP001211065">
    <property type="component" value="Unassembled WGS sequence"/>
</dbReference>
<proteinExistence type="predicted"/>
<organism evidence="1 2">
    <name type="scientific">Clydaea vesicula</name>
    <dbReference type="NCBI Taxonomy" id="447962"/>
    <lineage>
        <taxon>Eukaryota</taxon>
        <taxon>Fungi</taxon>
        <taxon>Fungi incertae sedis</taxon>
        <taxon>Chytridiomycota</taxon>
        <taxon>Chytridiomycota incertae sedis</taxon>
        <taxon>Chytridiomycetes</taxon>
        <taxon>Lobulomycetales</taxon>
        <taxon>Lobulomycetaceae</taxon>
        <taxon>Clydaea</taxon>
    </lineage>
</organism>
<reference evidence="1" key="1">
    <citation type="submission" date="2020-05" db="EMBL/GenBank/DDBJ databases">
        <title>Phylogenomic resolution of chytrid fungi.</title>
        <authorList>
            <person name="Stajich J.E."/>
            <person name="Amses K."/>
            <person name="Simmons R."/>
            <person name="Seto K."/>
            <person name="Myers J."/>
            <person name="Bonds A."/>
            <person name="Quandt C.A."/>
            <person name="Barry K."/>
            <person name="Liu P."/>
            <person name="Grigoriev I."/>
            <person name="Longcore J.E."/>
            <person name="James T.Y."/>
        </authorList>
    </citation>
    <scope>NUCLEOTIDE SEQUENCE</scope>
    <source>
        <strain evidence="1">JEL0476</strain>
    </source>
</reference>
<accession>A0AAD5XS85</accession>
<keyword evidence="2" id="KW-1185">Reference proteome</keyword>
<sequence>MEFGFDIYPPIASGNDEKLYKEFYAAVVEASENDAENVMICSDQIVFKSASVAACLPKNGLHFRRFSALLPLDPLQKKTSERYVFGVLHIAKAVFGNNRLHYFDDRFPSKKIRMYNTEDLLDVSLNLNTPPIF</sequence>
<protein>
    <submittedName>
        <fullName evidence="1">Uncharacterized protein</fullName>
    </submittedName>
</protein>
<gene>
    <name evidence="1" type="ORF">HK099_001834</name>
</gene>
<comment type="caution">
    <text evidence="1">The sequence shown here is derived from an EMBL/GenBank/DDBJ whole genome shotgun (WGS) entry which is preliminary data.</text>
</comment>
<name>A0AAD5XS85_9FUNG</name>
<evidence type="ECO:0000313" key="1">
    <source>
        <dbReference type="EMBL" id="KAJ3202487.1"/>
    </source>
</evidence>
<dbReference type="EMBL" id="JADGJW010001565">
    <property type="protein sequence ID" value="KAJ3202487.1"/>
    <property type="molecule type" value="Genomic_DNA"/>
</dbReference>
<dbReference type="AlphaFoldDB" id="A0AAD5XS85"/>